<organism evidence="1 2">
    <name type="scientific">Fusarium solani subsp. cucurbitae</name>
    <name type="common">Neocosmosporum cucurbitae</name>
    <dbReference type="NCBI Taxonomy" id="2747967"/>
    <lineage>
        <taxon>Eukaryota</taxon>
        <taxon>Fungi</taxon>
        <taxon>Dikarya</taxon>
        <taxon>Ascomycota</taxon>
        <taxon>Pezizomycotina</taxon>
        <taxon>Sordariomycetes</taxon>
        <taxon>Hypocreomycetidae</taxon>
        <taxon>Hypocreales</taxon>
        <taxon>Nectriaceae</taxon>
        <taxon>Fusarium</taxon>
        <taxon>Fusarium solani species complex</taxon>
    </lineage>
</organism>
<protein>
    <submittedName>
        <fullName evidence="1">Uncharacterized protein</fullName>
    </submittedName>
</protein>
<evidence type="ECO:0000313" key="2">
    <source>
        <dbReference type="Proteomes" id="UP000830768"/>
    </source>
</evidence>
<dbReference type="EMBL" id="CP090032">
    <property type="protein sequence ID" value="UPK92117.1"/>
    <property type="molecule type" value="Genomic_DNA"/>
</dbReference>
<sequence length="458" mass="51987">MATPYKVSIGTDNTGLWRIIQSQEASQSVSKLLQQDMESHHVFLNDDEFHDHVPHHLLALYGTGASPEDISKAFQQRHPLQRPVQLEHESILAELEASWSTAAKYLGNDLYYPDFLAYFQKTIEARGYEAVVNDYLFKNDDASNDILVRLHAGAIHPLIQLMYGLEWKQPAIVAEALAQTCVHKLEQLDKILLESERRATTRASNDGETVRIQTLYERIRLDPKLRSAARPEDREKIQDGILARAPEEMLSVLDDVEVKQDELQERTAEMFHDIVLVASGAAIHPPKHVKYDFFLMHHINAALIYPTINDQPWISNETKARMLEWKIRMDLIQYTARGAPEYSVQQISNYAPKTECGNTVREIGGSLHSLGDDGHAIKQARAIAVCHELMRLYTDNPWAVLKGDAIWKQIQHMVVDAVESPGRMYVRGAGHEEAWKDVPLQSAPRKTEAELRAIILGQ</sequence>
<name>A0ACD3YT06_FUSSC</name>
<reference evidence="1" key="1">
    <citation type="submission" date="2021-11" db="EMBL/GenBank/DDBJ databases">
        <title>Fusarium solani-melongenae Genome sequencing and assembly.</title>
        <authorList>
            <person name="Xie S."/>
            <person name="Huang L."/>
            <person name="Zhang X."/>
        </authorList>
    </citation>
    <scope>NUCLEOTIDE SEQUENCE</scope>
    <source>
        <strain evidence="1">CRI 24-3</strain>
    </source>
</reference>
<dbReference type="Proteomes" id="UP000830768">
    <property type="component" value="Chromosome 3"/>
</dbReference>
<evidence type="ECO:0000313" key="1">
    <source>
        <dbReference type="EMBL" id="UPK92117.1"/>
    </source>
</evidence>
<gene>
    <name evidence="1" type="ORF">LCI18_003052</name>
</gene>
<proteinExistence type="predicted"/>
<accession>A0ACD3YT06</accession>
<keyword evidence="2" id="KW-1185">Reference proteome</keyword>